<organism evidence="2 3">
    <name type="scientific">Dendrothele bispora (strain CBS 962.96)</name>
    <dbReference type="NCBI Taxonomy" id="1314807"/>
    <lineage>
        <taxon>Eukaryota</taxon>
        <taxon>Fungi</taxon>
        <taxon>Dikarya</taxon>
        <taxon>Basidiomycota</taxon>
        <taxon>Agaricomycotina</taxon>
        <taxon>Agaricomycetes</taxon>
        <taxon>Agaricomycetidae</taxon>
        <taxon>Agaricales</taxon>
        <taxon>Agaricales incertae sedis</taxon>
        <taxon>Dendrothele</taxon>
    </lineage>
</organism>
<evidence type="ECO:0000313" key="2">
    <source>
        <dbReference type="EMBL" id="THU80634.1"/>
    </source>
</evidence>
<accession>A0A4S8KX98</accession>
<proteinExistence type="predicted"/>
<dbReference type="EMBL" id="ML179886">
    <property type="protein sequence ID" value="THU80634.1"/>
    <property type="molecule type" value="Genomic_DNA"/>
</dbReference>
<feature type="compositionally biased region" description="Polar residues" evidence="1">
    <location>
        <begin position="1"/>
        <end position="15"/>
    </location>
</feature>
<name>A0A4S8KX98_DENBC</name>
<feature type="region of interest" description="Disordered" evidence="1">
    <location>
        <begin position="1"/>
        <end position="25"/>
    </location>
</feature>
<protein>
    <submittedName>
        <fullName evidence="2">Uncharacterized protein</fullName>
    </submittedName>
</protein>
<dbReference type="AlphaFoldDB" id="A0A4S8KX98"/>
<gene>
    <name evidence="2" type="ORF">K435DRAFT_874186</name>
</gene>
<keyword evidence="3" id="KW-1185">Reference proteome</keyword>
<evidence type="ECO:0000256" key="1">
    <source>
        <dbReference type="SAM" id="MobiDB-lite"/>
    </source>
</evidence>
<reference evidence="2 3" key="1">
    <citation type="journal article" date="2019" name="Nat. Ecol. Evol.">
        <title>Megaphylogeny resolves global patterns of mushroom evolution.</title>
        <authorList>
            <person name="Varga T."/>
            <person name="Krizsan K."/>
            <person name="Foldi C."/>
            <person name="Dima B."/>
            <person name="Sanchez-Garcia M."/>
            <person name="Sanchez-Ramirez S."/>
            <person name="Szollosi G.J."/>
            <person name="Szarkandi J.G."/>
            <person name="Papp V."/>
            <person name="Albert L."/>
            <person name="Andreopoulos W."/>
            <person name="Angelini C."/>
            <person name="Antonin V."/>
            <person name="Barry K.W."/>
            <person name="Bougher N.L."/>
            <person name="Buchanan P."/>
            <person name="Buyck B."/>
            <person name="Bense V."/>
            <person name="Catcheside P."/>
            <person name="Chovatia M."/>
            <person name="Cooper J."/>
            <person name="Damon W."/>
            <person name="Desjardin D."/>
            <person name="Finy P."/>
            <person name="Geml J."/>
            <person name="Haridas S."/>
            <person name="Hughes K."/>
            <person name="Justo A."/>
            <person name="Karasinski D."/>
            <person name="Kautmanova I."/>
            <person name="Kiss B."/>
            <person name="Kocsube S."/>
            <person name="Kotiranta H."/>
            <person name="LaButti K.M."/>
            <person name="Lechner B.E."/>
            <person name="Liimatainen K."/>
            <person name="Lipzen A."/>
            <person name="Lukacs Z."/>
            <person name="Mihaltcheva S."/>
            <person name="Morgado L.N."/>
            <person name="Niskanen T."/>
            <person name="Noordeloos M.E."/>
            <person name="Ohm R.A."/>
            <person name="Ortiz-Santana B."/>
            <person name="Ovrebo C."/>
            <person name="Racz N."/>
            <person name="Riley R."/>
            <person name="Savchenko A."/>
            <person name="Shiryaev A."/>
            <person name="Soop K."/>
            <person name="Spirin V."/>
            <person name="Szebenyi C."/>
            <person name="Tomsovsky M."/>
            <person name="Tulloss R.E."/>
            <person name="Uehling J."/>
            <person name="Grigoriev I.V."/>
            <person name="Vagvolgyi C."/>
            <person name="Papp T."/>
            <person name="Martin F.M."/>
            <person name="Miettinen O."/>
            <person name="Hibbett D.S."/>
            <person name="Nagy L.G."/>
        </authorList>
    </citation>
    <scope>NUCLEOTIDE SEQUENCE [LARGE SCALE GENOMIC DNA]</scope>
    <source>
        <strain evidence="2 3">CBS 962.96</strain>
    </source>
</reference>
<dbReference type="Proteomes" id="UP000297245">
    <property type="component" value="Unassembled WGS sequence"/>
</dbReference>
<evidence type="ECO:0000313" key="3">
    <source>
        <dbReference type="Proteomes" id="UP000297245"/>
    </source>
</evidence>
<sequence length="58" mass="6412">MSSEGKTMKRSTSGTPPKVHEPGDIPRPWDILAKAWDIPFQGFYPLGSPMDCILDIPV</sequence>